<dbReference type="EMBL" id="JABDTM020018806">
    <property type="protein sequence ID" value="KAH0817811.1"/>
    <property type="molecule type" value="Genomic_DNA"/>
</dbReference>
<protein>
    <submittedName>
        <fullName evidence="2">Uncharacterized protein</fullName>
    </submittedName>
</protein>
<comment type="similarity">
    <text evidence="1">Belongs to the CFAP97 family.</text>
</comment>
<organism evidence="2 3">
    <name type="scientific">Tenebrio molitor</name>
    <name type="common">Yellow mealworm beetle</name>
    <dbReference type="NCBI Taxonomy" id="7067"/>
    <lineage>
        <taxon>Eukaryota</taxon>
        <taxon>Metazoa</taxon>
        <taxon>Ecdysozoa</taxon>
        <taxon>Arthropoda</taxon>
        <taxon>Hexapoda</taxon>
        <taxon>Insecta</taxon>
        <taxon>Pterygota</taxon>
        <taxon>Neoptera</taxon>
        <taxon>Endopterygota</taxon>
        <taxon>Coleoptera</taxon>
        <taxon>Polyphaga</taxon>
        <taxon>Cucujiformia</taxon>
        <taxon>Tenebrionidae</taxon>
        <taxon>Tenebrio</taxon>
    </lineage>
</organism>
<dbReference type="InterPro" id="IPR038792">
    <property type="entry name" value="CFAP97D1/2"/>
</dbReference>
<dbReference type="Proteomes" id="UP000719412">
    <property type="component" value="Unassembled WGS sequence"/>
</dbReference>
<keyword evidence="3" id="KW-1185">Reference proteome</keyword>
<proteinExistence type="inferred from homology"/>
<comment type="caution">
    <text evidence="2">The sequence shown here is derived from an EMBL/GenBank/DDBJ whole genome shotgun (WGS) entry which is preliminary data.</text>
</comment>
<evidence type="ECO:0000313" key="3">
    <source>
        <dbReference type="Proteomes" id="UP000719412"/>
    </source>
</evidence>
<name>A0A8J6HPQ9_TENMO</name>
<evidence type="ECO:0000313" key="2">
    <source>
        <dbReference type="EMBL" id="KAH0817811.1"/>
    </source>
</evidence>
<sequence length="255" mass="29406">MISRRENLLVRPWQQRRYDNHRRKVQSAAPAIDTRPPLPRQHVALKLKKKQKESERCQEIQKNNFNLLKRLSYVMRTSRVDNYWSVPQPNFLNRVSMYDIRVPKFEDLYIDEPKTSPQGPPTRKSKCLACTPQAVQEVKIPEERVPWQPEKPAVSRFRSKSVPVRKPEVASEKVRPLKSALNAVRNKTAPKTNVDKRNASKFSAKEPQSIVLSRGCLKLSVNFPSDTLVKLQEGNQERVLVQNTCNCKNVTGVTV</sequence>
<accession>A0A8J6HPQ9</accession>
<dbReference type="PANTHER" id="PTHR33768:SF3">
    <property type="entry name" value="MIP11318P"/>
    <property type="match status" value="1"/>
</dbReference>
<dbReference type="AlphaFoldDB" id="A0A8J6HPQ9"/>
<dbReference type="Pfam" id="PF13879">
    <property type="entry name" value="Hmw_CFAP97"/>
    <property type="match status" value="1"/>
</dbReference>
<gene>
    <name evidence="2" type="ORF">GEV33_004982</name>
</gene>
<dbReference type="PANTHER" id="PTHR33768">
    <property type="entry name" value="MIP11318P"/>
    <property type="match status" value="1"/>
</dbReference>
<reference evidence="2" key="1">
    <citation type="journal article" date="2020" name="J Insects Food Feed">
        <title>The yellow mealworm (Tenebrio molitor) genome: a resource for the emerging insects as food and feed industry.</title>
        <authorList>
            <person name="Eriksson T."/>
            <person name="Andere A."/>
            <person name="Kelstrup H."/>
            <person name="Emery V."/>
            <person name="Picard C."/>
        </authorList>
    </citation>
    <scope>NUCLEOTIDE SEQUENCE</scope>
    <source>
        <strain evidence="2">Stoneville</strain>
        <tissue evidence="2">Whole head</tissue>
    </source>
</reference>
<reference evidence="2" key="2">
    <citation type="submission" date="2021-08" db="EMBL/GenBank/DDBJ databases">
        <authorList>
            <person name="Eriksson T."/>
        </authorList>
    </citation>
    <scope>NUCLEOTIDE SEQUENCE</scope>
    <source>
        <strain evidence="2">Stoneville</strain>
        <tissue evidence="2">Whole head</tissue>
    </source>
</reference>
<evidence type="ECO:0000256" key="1">
    <source>
        <dbReference type="ARBA" id="ARBA00008315"/>
    </source>
</evidence>
<dbReference type="InterPro" id="IPR029488">
    <property type="entry name" value="Hmw/CFAP97"/>
</dbReference>